<evidence type="ECO:0000256" key="5">
    <source>
        <dbReference type="ARBA" id="ARBA00022692"/>
    </source>
</evidence>
<dbReference type="GO" id="GO:0098797">
    <property type="term" value="C:plasma membrane protein complex"/>
    <property type="evidence" value="ECO:0007669"/>
    <property type="project" value="TreeGrafter"/>
</dbReference>
<gene>
    <name evidence="11" type="primary">lolC</name>
    <name evidence="11" type="ORF">NOR51B_2750</name>
</gene>
<organism evidence="11 12">
    <name type="scientific">Luminiphilus syltensis NOR5-1B</name>
    <dbReference type="NCBI Taxonomy" id="565045"/>
    <lineage>
        <taxon>Bacteria</taxon>
        <taxon>Pseudomonadati</taxon>
        <taxon>Pseudomonadota</taxon>
        <taxon>Gammaproteobacteria</taxon>
        <taxon>Cellvibrionales</taxon>
        <taxon>Halieaceae</taxon>
        <taxon>Luminiphilus</taxon>
    </lineage>
</organism>
<reference evidence="12" key="1">
    <citation type="journal article" date="2013" name="BMC Microbiol.">
        <title>Taxonomy and evolution of bacteriochlorophyll a-containing members of the OM60/NOR5 clade of marine gammaproteobacteria: description of Luminiphilus syltensis gen. nov., sp. nov., reclassification of Haliea rubra as Pseudohaliea rubra gen. nov., comb. nov., and emendation of Chromatocurvus halotolerans.</title>
        <authorList>
            <person name="Spring S."/>
            <person name="Riedel T."/>
            <person name="Sproer C."/>
            <person name="Yan S."/>
            <person name="Harder J."/>
            <person name="Fuchs B.M."/>
        </authorList>
    </citation>
    <scope>NUCLEOTIDE SEQUENCE [LARGE SCALE GENOMIC DNA]</scope>
    <source>
        <strain evidence="12">NOR51-B</strain>
    </source>
</reference>
<feature type="domain" description="MacB-like periplasmic core" evidence="10">
    <location>
        <begin position="26"/>
        <end position="227"/>
    </location>
</feature>
<feature type="transmembrane region" description="Helical" evidence="8">
    <location>
        <begin position="313"/>
        <end position="340"/>
    </location>
</feature>
<evidence type="ECO:0000256" key="1">
    <source>
        <dbReference type="ARBA" id="ARBA00004651"/>
    </source>
</evidence>
<evidence type="ECO:0000259" key="9">
    <source>
        <dbReference type="Pfam" id="PF02687"/>
    </source>
</evidence>
<feature type="transmembrane region" description="Helical" evidence="8">
    <location>
        <begin position="269"/>
        <end position="292"/>
    </location>
</feature>
<dbReference type="AlphaFoldDB" id="B8KYI9"/>
<evidence type="ECO:0000256" key="3">
    <source>
        <dbReference type="ARBA" id="ARBA00022448"/>
    </source>
</evidence>
<sequence length="411" mass="44340">MTFVSDIALRYGLSRRQQRFTRVVALVSTFGMVLGVASLITVMSIMNGFSDELHNRILAVVPHGKLTASSGVLTDWPELKRKIMRQPGIKAVAPYIDETVLMQAWGQSRGSIMKGIDLEAERDINQLHTHIVSGSLNAIEERRFTVALGQSLARLLGVSVGDSVIVTVPSLTVTPLGLFPRIKRLEVVAEFEVGAEPDASHSYVSLETAQRLLGVEGVQGLQLRTDNLMAAPQIIDALGSQLPSTIALSDWRDTQGSLFTAVQMEKVTVALLLLSVIAVAAFNIVSTLTMSVTEKRSDIAVMRVLGARSSSILGIFIGYGMLLGVIGVTLGAALGVLLSINVSDLAVWIEQVAGVTLFDPTVYYIGRLPARLLWDDVIATVIVALLLSLLSTLYPAWRASRISPVEVLNRG</sequence>
<dbReference type="HOGENOM" id="CLU_000604_8_1_6"/>
<evidence type="ECO:0000256" key="7">
    <source>
        <dbReference type="ARBA" id="ARBA00023136"/>
    </source>
</evidence>
<feature type="domain" description="ABC3 transporter permease C-terminal" evidence="9">
    <location>
        <begin position="271"/>
        <end position="404"/>
    </location>
</feature>
<keyword evidence="5 8" id="KW-0812">Transmembrane</keyword>
<dbReference type="GO" id="GO:0042953">
    <property type="term" value="P:lipoprotein transport"/>
    <property type="evidence" value="ECO:0007669"/>
    <property type="project" value="InterPro"/>
</dbReference>
<proteinExistence type="inferred from homology"/>
<dbReference type="Pfam" id="PF02687">
    <property type="entry name" value="FtsX"/>
    <property type="match status" value="1"/>
</dbReference>
<dbReference type="InterPro" id="IPR003838">
    <property type="entry name" value="ABC3_permease_C"/>
</dbReference>
<dbReference type="Pfam" id="PF12704">
    <property type="entry name" value="MacB_PCD"/>
    <property type="match status" value="1"/>
</dbReference>
<dbReference type="InterPro" id="IPR011925">
    <property type="entry name" value="LolCE_TM"/>
</dbReference>
<dbReference type="PANTHER" id="PTHR30489:SF0">
    <property type="entry name" value="LIPOPROTEIN-RELEASING SYSTEM TRANSMEMBRANE PROTEIN LOLE"/>
    <property type="match status" value="1"/>
</dbReference>
<dbReference type="RefSeq" id="WP_009021539.1">
    <property type="nucleotide sequence ID" value="NZ_DS999411.1"/>
</dbReference>
<dbReference type="GO" id="GO:0044874">
    <property type="term" value="P:lipoprotein localization to outer membrane"/>
    <property type="evidence" value="ECO:0007669"/>
    <property type="project" value="TreeGrafter"/>
</dbReference>
<evidence type="ECO:0000313" key="12">
    <source>
        <dbReference type="Proteomes" id="UP000004699"/>
    </source>
</evidence>
<feature type="transmembrane region" description="Helical" evidence="8">
    <location>
        <begin position="23"/>
        <end position="46"/>
    </location>
</feature>
<keyword evidence="7 8" id="KW-0472">Membrane</keyword>
<evidence type="ECO:0000259" key="10">
    <source>
        <dbReference type="Pfam" id="PF12704"/>
    </source>
</evidence>
<comment type="subcellular location">
    <subcellularLocation>
        <location evidence="1">Cell membrane</location>
        <topology evidence="1">Multi-pass membrane protein</topology>
    </subcellularLocation>
</comment>
<dbReference type="NCBIfam" id="TIGR02212">
    <property type="entry name" value="lolCE"/>
    <property type="match status" value="1"/>
</dbReference>
<keyword evidence="11" id="KW-0449">Lipoprotein</keyword>
<evidence type="ECO:0000313" key="11">
    <source>
        <dbReference type="EMBL" id="EED36797.1"/>
    </source>
</evidence>
<evidence type="ECO:0000256" key="6">
    <source>
        <dbReference type="ARBA" id="ARBA00022989"/>
    </source>
</evidence>
<evidence type="ECO:0000256" key="4">
    <source>
        <dbReference type="ARBA" id="ARBA00022475"/>
    </source>
</evidence>
<dbReference type="eggNOG" id="COG4591">
    <property type="taxonomic scope" value="Bacteria"/>
</dbReference>
<accession>B8KYI9</accession>
<dbReference type="EMBL" id="DS999411">
    <property type="protein sequence ID" value="EED36797.1"/>
    <property type="molecule type" value="Genomic_DNA"/>
</dbReference>
<keyword evidence="6 8" id="KW-1133">Transmembrane helix</keyword>
<keyword evidence="12" id="KW-1185">Reference proteome</keyword>
<dbReference type="InterPro" id="IPR051447">
    <property type="entry name" value="Lipoprotein-release_system"/>
</dbReference>
<keyword evidence="4" id="KW-1003">Cell membrane</keyword>
<feature type="transmembrane region" description="Helical" evidence="8">
    <location>
        <begin position="377"/>
        <end position="397"/>
    </location>
</feature>
<evidence type="ECO:0000256" key="8">
    <source>
        <dbReference type="SAM" id="Phobius"/>
    </source>
</evidence>
<dbReference type="Proteomes" id="UP000004699">
    <property type="component" value="Unassembled WGS sequence"/>
</dbReference>
<dbReference type="PANTHER" id="PTHR30489">
    <property type="entry name" value="LIPOPROTEIN-RELEASING SYSTEM TRANSMEMBRANE PROTEIN LOLE"/>
    <property type="match status" value="1"/>
</dbReference>
<protein>
    <submittedName>
        <fullName evidence="11">Transport protein of outer membrane lipoproteins (ABC superfamily, membrane)</fullName>
    </submittedName>
</protein>
<dbReference type="InterPro" id="IPR025857">
    <property type="entry name" value="MacB_PCD"/>
</dbReference>
<evidence type="ECO:0000256" key="2">
    <source>
        <dbReference type="ARBA" id="ARBA00005236"/>
    </source>
</evidence>
<keyword evidence="3" id="KW-0813">Transport</keyword>
<dbReference type="STRING" id="565045.NOR51B_2750"/>
<name>B8KYI9_9GAMM</name>
<comment type="similarity">
    <text evidence="2">Belongs to the ABC-4 integral membrane protein family. LolC/E subfamily.</text>
</comment>